<evidence type="ECO:0000259" key="3">
    <source>
        <dbReference type="Pfam" id="PF18912"/>
    </source>
</evidence>
<organism evidence="4 5">
    <name type="scientific">Candidatus Magnetobacterium bavaricum</name>
    <dbReference type="NCBI Taxonomy" id="29290"/>
    <lineage>
        <taxon>Bacteria</taxon>
        <taxon>Pseudomonadati</taxon>
        <taxon>Nitrospirota</taxon>
        <taxon>Thermodesulfovibrionia</taxon>
        <taxon>Thermodesulfovibrionales</taxon>
        <taxon>Candidatus Magnetobacteriaceae</taxon>
        <taxon>Candidatus Magnetobacterium</taxon>
    </lineage>
</organism>
<gene>
    <name evidence="4" type="ORF">MBAV_000662</name>
</gene>
<name>A0A0F3GZ70_9BACT</name>
<keyword evidence="4" id="KW-0808">Transferase</keyword>
<dbReference type="Gene3D" id="3.40.50.2020">
    <property type="match status" value="1"/>
</dbReference>
<proteinExistence type="inferred from homology"/>
<dbReference type="InterPro" id="IPR044005">
    <property type="entry name" value="DZR_2"/>
</dbReference>
<dbReference type="AlphaFoldDB" id="A0A0F3GZ70"/>
<reference evidence="4 5" key="1">
    <citation type="submission" date="2015-02" db="EMBL/GenBank/DDBJ databases">
        <title>Single-cell genomics of uncultivated deep-branching MTB reveals a conserved set of magnetosome genes.</title>
        <authorList>
            <person name="Kolinko S."/>
            <person name="Richter M."/>
            <person name="Glockner F.O."/>
            <person name="Brachmann A."/>
            <person name="Schuler D."/>
        </authorList>
    </citation>
    <scope>NUCLEOTIDE SEQUENCE [LARGE SCALE GENOMIC DNA]</scope>
    <source>
        <strain evidence="4">TM-1</strain>
    </source>
</reference>
<keyword evidence="4" id="KW-0328">Glycosyltransferase</keyword>
<evidence type="ECO:0000259" key="2">
    <source>
        <dbReference type="Pfam" id="PF00156"/>
    </source>
</evidence>
<dbReference type="InterPro" id="IPR051910">
    <property type="entry name" value="ComF/GntX_DNA_util-trans"/>
</dbReference>
<dbReference type="PANTHER" id="PTHR47505:SF1">
    <property type="entry name" value="DNA UTILIZATION PROTEIN YHGH"/>
    <property type="match status" value="1"/>
</dbReference>
<protein>
    <submittedName>
        <fullName evidence="4">Amidophosphoribosyltransferase</fullName>
    </submittedName>
</protein>
<dbReference type="GO" id="GO:0016757">
    <property type="term" value="F:glycosyltransferase activity"/>
    <property type="evidence" value="ECO:0007669"/>
    <property type="project" value="UniProtKB-KW"/>
</dbReference>
<accession>A0A0F3GZ70</accession>
<dbReference type="PANTHER" id="PTHR47505">
    <property type="entry name" value="DNA UTILIZATION PROTEIN YHGH"/>
    <property type="match status" value="1"/>
</dbReference>
<evidence type="ECO:0000313" key="4">
    <source>
        <dbReference type="EMBL" id="KJU87142.1"/>
    </source>
</evidence>
<keyword evidence="5" id="KW-1185">Reference proteome</keyword>
<dbReference type="PATRIC" id="fig|29290.4.peg.873"/>
<evidence type="ECO:0000313" key="5">
    <source>
        <dbReference type="Proteomes" id="UP000033423"/>
    </source>
</evidence>
<dbReference type="InterPro" id="IPR029057">
    <property type="entry name" value="PRTase-like"/>
</dbReference>
<comment type="caution">
    <text evidence="4">The sequence shown here is derived from an EMBL/GenBank/DDBJ whole genome shotgun (WGS) entry which is preliminary data.</text>
</comment>
<dbReference type="Pfam" id="PF00156">
    <property type="entry name" value="Pribosyltran"/>
    <property type="match status" value="1"/>
</dbReference>
<dbReference type="Pfam" id="PF18912">
    <property type="entry name" value="DZR_2"/>
    <property type="match status" value="1"/>
</dbReference>
<dbReference type="EMBL" id="LACI01000308">
    <property type="protein sequence ID" value="KJU87142.1"/>
    <property type="molecule type" value="Genomic_DNA"/>
</dbReference>
<feature type="domain" description="Double zinc ribbon" evidence="3">
    <location>
        <begin position="14"/>
        <end position="75"/>
    </location>
</feature>
<sequence length="240" mass="26676">MKSTSIHRFLDVFIGLLFPQECPVCLYPSDSFRTAPICSSCWSTIRPITGKCCSVCCTPVVEPSGGDDSVLCRECEDVRPLYRSALAFGTYEGVLREAIIRYKFSPIKRLSRPLGDLICSLPIPKVDMVMAVPVTKKRLIERGFNQTAILAHRLSREFDIAIVDDAALKIRETGHQVRLSREERLRALQGAFEVARDVKDKRILLVDDVLTTGATVNECSKVLLDAGAKEVYVAVLARTV</sequence>
<evidence type="ECO:0000256" key="1">
    <source>
        <dbReference type="ARBA" id="ARBA00008007"/>
    </source>
</evidence>
<dbReference type="InterPro" id="IPR000836">
    <property type="entry name" value="PRTase_dom"/>
</dbReference>
<dbReference type="SUPFAM" id="SSF53271">
    <property type="entry name" value="PRTase-like"/>
    <property type="match status" value="1"/>
</dbReference>
<dbReference type="CDD" id="cd06223">
    <property type="entry name" value="PRTases_typeI"/>
    <property type="match status" value="1"/>
</dbReference>
<dbReference type="Proteomes" id="UP000033423">
    <property type="component" value="Unassembled WGS sequence"/>
</dbReference>
<comment type="similarity">
    <text evidence="1">Belongs to the ComF/GntX family.</text>
</comment>
<feature type="domain" description="Phosphoribosyltransferase" evidence="2">
    <location>
        <begin position="149"/>
        <end position="237"/>
    </location>
</feature>